<dbReference type="PRINTS" id="PR00743">
    <property type="entry name" value="GLHYDRLASE36"/>
</dbReference>
<dbReference type="Pfam" id="PF16874">
    <property type="entry name" value="Glyco_hydro_36C"/>
    <property type="match status" value="1"/>
</dbReference>
<accession>C0CTL8</accession>
<dbReference type="Pfam" id="PF16875">
    <property type="entry name" value="Glyco_hydro_36N"/>
    <property type="match status" value="1"/>
</dbReference>
<dbReference type="FunFam" id="3.20.20.70:FF:000118">
    <property type="entry name" value="Alpha-galactosidase"/>
    <property type="match status" value="1"/>
</dbReference>
<dbReference type="EMBL" id="ACCJ01000017">
    <property type="protein sequence ID" value="EEG57513.1"/>
    <property type="molecule type" value="Genomic_DNA"/>
</dbReference>
<dbReference type="PIRSF" id="PIRSF005536">
    <property type="entry name" value="Agal"/>
    <property type="match status" value="1"/>
</dbReference>
<dbReference type="PROSITE" id="PS00512">
    <property type="entry name" value="ALPHA_GALACTOSIDASE"/>
    <property type="match status" value="1"/>
</dbReference>
<evidence type="ECO:0000256" key="4">
    <source>
        <dbReference type="ARBA" id="ARBA00023295"/>
    </source>
</evidence>
<dbReference type="Pfam" id="PF02065">
    <property type="entry name" value="Melibiase"/>
    <property type="match status" value="1"/>
</dbReference>
<feature type="domain" description="Glycosyl hydrolase family 36 N-terminal" evidence="8">
    <location>
        <begin position="37"/>
        <end position="293"/>
    </location>
</feature>
<comment type="caution">
    <text evidence="9">The sequence shown here is derived from an EMBL/GenBank/DDBJ whole genome shotgun (WGS) entry which is preliminary data.</text>
</comment>
<dbReference type="InterPro" id="IPR013780">
    <property type="entry name" value="Glyco_hydro_b"/>
</dbReference>
<name>C0CTL8_9FIRM</name>
<dbReference type="Proteomes" id="UP000004756">
    <property type="component" value="Unassembled WGS sequence"/>
</dbReference>
<evidence type="ECO:0000259" key="7">
    <source>
        <dbReference type="Pfam" id="PF16874"/>
    </source>
</evidence>
<dbReference type="EC" id="3.2.1.22" evidence="2 5"/>
<evidence type="ECO:0000313" key="10">
    <source>
        <dbReference type="Proteomes" id="UP000004756"/>
    </source>
</evidence>
<feature type="domain" description="Glycosyl hydrolase family 36 C-terminal" evidence="7">
    <location>
        <begin position="661"/>
        <end position="737"/>
    </location>
</feature>
<dbReference type="PANTHER" id="PTHR43053:SF3">
    <property type="entry name" value="ALPHA-GALACTOSIDASE C-RELATED"/>
    <property type="match status" value="1"/>
</dbReference>
<dbReference type="Gene3D" id="3.20.20.70">
    <property type="entry name" value="Aldolase class I"/>
    <property type="match status" value="1"/>
</dbReference>
<dbReference type="InterPro" id="IPR031705">
    <property type="entry name" value="Glyco_hydro_36_C"/>
</dbReference>
<dbReference type="InterPro" id="IPR000111">
    <property type="entry name" value="Glyco_hydro_27/36_CS"/>
</dbReference>
<evidence type="ECO:0000259" key="8">
    <source>
        <dbReference type="Pfam" id="PF16875"/>
    </source>
</evidence>
<dbReference type="PANTHER" id="PTHR43053">
    <property type="entry name" value="GLYCOSIDASE FAMILY 31"/>
    <property type="match status" value="1"/>
</dbReference>
<dbReference type="Gene3D" id="2.60.40.1180">
    <property type="entry name" value="Golgi alpha-mannosidase II"/>
    <property type="match status" value="1"/>
</dbReference>
<dbReference type="HOGENOM" id="CLU_009640_2_1_9"/>
<organism evidence="9 10">
    <name type="scientific">[Clostridium] asparagiforme DSM 15981</name>
    <dbReference type="NCBI Taxonomy" id="518636"/>
    <lineage>
        <taxon>Bacteria</taxon>
        <taxon>Bacillati</taxon>
        <taxon>Bacillota</taxon>
        <taxon>Clostridia</taxon>
        <taxon>Lachnospirales</taxon>
        <taxon>Lachnospiraceae</taxon>
        <taxon>Enterocloster</taxon>
    </lineage>
</organism>
<feature type="active site" description="Proton donor" evidence="6">
    <location>
        <position position="556"/>
    </location>
</feature>
<keyword evidence="3 5" id="KW-0378">Hydrolase</keyword>
<keyword evidence="10" id="KW-1185">Reference proteome</keyword>
<comment type="similarity">
    <text evidence="5">Belongs to the glycosyl hydrolase.</text>
</comment>
<feature type="active site" description="Nucleophile" evidence="6">
    <location>
        <position position="486"/>
    </location>
</feature>
<dbReference type="CDD" id="cd14791">
    <property type="entry name" value="GH36"/>
    <property type="match status" value="1"/>
</dbReference>
<protein>
    <recommendedName>
        <fullName evidence="2 5">Alpha-galactosidase</fullName>
        <ecNumber evidence="2 5">3.2.1.22</ecNumber>
    </recommendedName>
</protein>
<evidence type="ECO:0000256" key="6">
    <source>
        <dbReference type="PIRSR" id="PIRSR005536-1"/>
    </source>
</evidence>
<dbReference type="InterPro" id="IPR031704">
    <property type="entry name" value="Glyco_hydro_36_N"/>
</dbReference>
<evidence type="ECO:0000256" key="2">
    <source>
        <dbReference type="ARBA" id="ARBA00012755"/>
    </source>
</evidence>
<keyword evidence="4 5" id="KW-0326">Glycosidase</keyword>
<evidence type="ECO:0000256" key="5">
    <source>
        <dbReference type="PIRNR" id="PIRNR005536"/>
    </source>
</evidence>
<proteinExistence type="inferred from homology"/>
<dbReference type="GO" id="GO:0004557">
    <property type="term" value="F:alpha-galactosidase activity"/>
    <property type="evidence" value="ECO:0007669"/>
    <property type="project" value="UniProtKB-UniRule"/>
</dbReference>
<dbReference type="InterPro" id="IPR002252">
    <property type="entry name" value="Glyco_hydro_36"/>
</dbReference>
<reference evidence="9 10" key="1">
    <citation type="submission" date="2009-02" db="EMBL/GenBank/DDBJ databases">
        <title>Draft genome sequence of Clostridium asparagiforme (DSM 15981).</title>
        <authorList>
            <person name="Sudarsanam P."/>
            <person name="Ley R."/>
            <person name="Guruge J."/>
            <person name="Turnbaugh P.J."/>
            <person name="Mahowald M."/>
            <person name="Liep D."/>
            <person name="Gordon J."/>
        </authorList>
    </citation>
    <scope>NUCLEOTIDE SEQUENCE [LARGE SCALE GENOMIC DNA]</scope>
    <source>
        <strain evidence="9 10">DSM 15981</strain>
    </source>
</reference>
<dbReference type="InterPro" id="IPR013785">
    <property type="entry name" value="Aldolase_TIM"/>
</dbReference>
<dbReference type="InterPro" id="IPR038417">
    <property type="entry name" value="Alpga-gal_N_sf"/>
</dbReference>
<sequence length="740" mass="82459">MEDLPHMAIQFDVTTGIFSLETNGSTYQMQADRHGCLLHLYYGAPINGPADYLLTFYDRGFSGNPYDAGTDRTYSLDALPQEFPVWGTGDYRSTCLTVKRPDGSCGCDLRYKSHSIRSGKYDLPGLPAVYDTAEQCTSQTLEIELEDICGGLSVTLLYGVFPELDVITRSAVVKNTGTGNIFLEAVQSACLDFVGGEYDLIQFYGRHAMERNYQRSPILHGAMVIGSRRGTSSHQYNPFVIASERGANEDHGDCYGMSFVYSGNFTCTAERDQYDQTRLTIGLSGGQFSWPLAPGECFTAPEVILSYSGRGLAALSHNYHRTLRRHVCRGKYRDIPRPVLINNWEATYFDFTGDKILEIARRASGLGVEMLVLDDGWFGKRDNDSKGLGDWQVNEEKLGGPLSNLVETINGLGMKFGIWTEPEMVSEDSDLYRAHPDWAFALPGRKPVRSRHQLVLDFSRPEVVDHIYGQLCRVLDSANIEYLKWDMNRSICDVWSAAGDGYGCGAILHRYVLGLYGFLERLNRRYPDLLIEGCSGGGGRFDAGMLYYAPQIWCSDNTDAVDRLFIQYGTSFGYPVSAVGSHVSAVPNHQTGRITPMKTRGVAAMAGSFGYELDLSKITEEETACVRRQIADFHKFWPLIHDGDYYRLSGPSRPDCQRAVAAWEFVAQDRSEVLVNLVSLECHGNPPDLYVKLKGLEQAALYQDESSGSLYPGGALMTAGLPIPRPTVEYESWQIHLRRA</sequence>
<dbReference type="GO" id="GO:0016052">
    <property type="term" value="P:carbohydrate catabolic process"/>
    <property type="evidence" value="ECO:0007669"/>
    <property type="project" value="InterPro"/>
</dbReference>
<dbReference type="SUPFAM" id="SSF51445">
    <property type="entry name" value="(Trans)glycosidases"/>
    <property type="match status" value="1"/>
</dbReference>
<evidence type="ECO:0000256" key="1">
    <source>
        <dbReference type="ARBA" id="ARBA00001255"/>
    </source>
</evidence>
<dbReference type="InterPro" id="IPR017853">
    <property type="entry name" value="GH"/>
</dbReference>
<dbReference type="AlphaFoldDB" id="C0CTL8"/>
<evidence type="ECO:0000313" key="9">
    <source>
        <dbReference type="EMBL" id="EEG57513.1"/>
    </source>
</evidence>
<gene>
    <name evidence="9" type="ORF">CLOSTASPAR_00316</name>
</gene>
<evidence type="ECO:0000256" key="3">
    <source>
        <dbReference type="ARBA" id="ARBA00022801"/>
    </source>
</evidence>
<comment type="catalytic activity">
    <reaction evidence="1 5">
        <text>Hydrolysis of terminal, non-reducing alpha-D-galactose residues in alpha-D-galactosides, including galactose oligosaccharides, galactomannans and galactolipids.</text>
        <dbReference type="EC" id="3.2.1.22"/>
    </reaction>
</comment>
<dbReference type="Gene3D" id="2.70.98.60">
    <property type="entry name" value="alpha-galactosidase from lactobacil brevis"/>
    <property type="match status" value="1"/>
</dbReference>
<dbReference type="InterPro" id="IPR050985">
    <property type="entry name" value="Alpha-glycosidase_related"/>
</dbReference>